<proteinExistence type="predicted"/>
<evidence type="ECO:0000259" key="5">
    <source>
        <dbReference type="PROSITE" id="PS51007"/>
    </source>
</evidence>
<evidence type="ECO:0000313" key="6">
    <source>
        <dbReference type="EMBL" id="KKN06936.1"/>
    </source>
</evidence>
<keyword evidence="4" id="KW-0472">Membrane</keyword>
<dbReference type="EMBL" id="LAZR01004625">
    <property type="protein sequence ID" value="KKN06936.1"/>
    <property type="molecule type" value="Genomic_DNA"/>
</dbReference>
<protein>
    <recommendedName>
        <fullName evidence="5">Cytochrome c domain-containing protein</fullName>
    </recommendedName>
</protein>
<feature type="non-terminal residue" evidence="6">
    <location>
        <position position="1"/>
    </location>
</feature>
<feature type="transmembrane region" description="Helical" evidence="4">
    <location>
        <begin position="81"/>
        <end position="100"/>
    </location>
</feature>
<evidence type="ECO:0000256" key="3">
    <source>
        <dbReference type="ARBA" id="ARBA00023004"/>
    </source>
</evidence>
<evidence type="ECO:0000256" key="2">
    <source>
        <dbReference type="ARBA" id="ARBA00022723"/>
    </source>
</evidence>
<feature type="transmembrane region" description="Helical" evidence="4">
    <location>
        <begin position="36"/>
        <end position="60"/>
    </location>
</feature>
<feature type="transmembrane region" description="Helical" evidence="4">
    <location>
        <begin position="172"/>
        <end position="191"/>
    </location>
</feature>
<dbReference type="AlphaFoldDB" id="A0A0F9Q103"/>
<keyword evidence="4" id="KW-1133">Transmembrane helix</keyword>
<keyword evidence="2" id="KW-0479">Metal-binding</keyword>
<evidence type="ECO:0000256" key="4">
    <source>
        <dbReference type="SAM" id="Phobius"/>
    </source>
</evidence>
<dbReference type="GO" id="GO:0046872">
    <property type="term" value="F:metal ion binding"/>
    <property type="evidence" value="ECO:0007669"/>
    <property type="project" value="UniProtKB-KW"/>
</dbReference>
<keyword evidence="4" id="KW-0812">Transmembrane</keyword>
<feature type="transmembrane region" description="Helical" evidence="4">
    <location>
        <begin position="12"/>
        <end position="30"/>
    </location>
</feature>
<organism evidence="6">
    <name type="scientific">marine sediment metagenome</name>
    <dbReference type="NCBI Taxonomy" id="412755"/>
    <lineage>
        <taxon>unclassified sequences</taxon>
        <taxon>metagenomes</taxon>
        <taxon>ecological metagenomes</taxon>
    </lineage>
</organism>
<reference evidence="6" key="1">
    <citation type="journal article" date="2015" name="Nature">
        <title>Complex archaea that bridge the gap between prokaryotes and eukaryotes.</title>
        <authorList>
            <person name="Spang A."/>
            <person name="Saw J.H."/>
            <person name="Jorgensen S.L."/>
            <person name="Zaremba-Niedzwiedzka K."/>
            <person name="Martijn J."/>
            <person name="Lind A.E."/>
            <person name="van Eijk R."/>
            <person name="Schleper C."/>
            <person name="Guy L."/>
            <person name="Ettema T.J."/>
        </authorList>
    </citation>
    <scope>NUCLEOTIDE SEQUENCE</scope>
</reference>
<feature type="domain" description="Cytochrome c" evidence="5">
    <location>
        <begin position="217"/>
        <end position="262"/>
    </location>
</feature>
<dbReference type="PROSITE" id="PS51007">
    <property type="entry name" value="CYTC"/>
    <property type="match status" value="1"/>
</dbReference>
<dbReference type="GO" id="GO:0020037">
    <property type="term" value="F:heme binding"/>
    <property type="evidence" value="ECO:0007669"/>
    <property type="project" value="InterPro"/>
</dbReference>
<accession>A0A0F9Q103</accession>
<sequence>WAKTGSKIQKLIICIACGIVIFYGIYGYFVEAIVRIGFSVFQVLSVLFCIVSVSVIDIFLFRKARVIGHIRWGEIPYRSQYALLCIGVTYTWLMGLMGFARSAMRQHWHVYSILQDTSPHAYTPALGYAANIVSLTTVLFISFVIFIFWISGFGESKKRNPGNKSKGQDPKIVLLKGMLFSAALIGFFTLYSNRIPQIESGVPEEVVVLEEELTQEKIVSIGKDIFQGKGNCYVCHMEVGGRGPNLEGIGFTAGTRKPGVIS</sequence>
<keyword evidence="3" id="KW-0408">Iron</keyword>
<dbReference type="InterPro" id="IPR009056">
    <property type="entry name" value="Cyt_c-like_dom"/>
</dbReference>
<feature type="transmembrane region" description="Helical" evidence="4">
    <location>
        <begin position="128"/>
        <end position="151"/>
    </location>
</feature>
<gene>
    <name evidence="6" type="ORF">LCGC14_1072150</name>
</gene>
<dbReference type="InterPro" id="IPR036909">
    <property type="entry name" value="Cyt_c-like_dom_sf"/>
</dbReference>
<dbReference type="SUPFAM" id="SSF46626">
    <property type="entry name" value="Cytochrome c"/>
    <property type="match status" value="1"/>
</dbReference>
<keyword evidence="1" id="KW-0349">Heme</keyword>
<evidence type="ECO:0000256" key="1">
    <source>
        <dbReference type="ARBA" id="ARBA00022617"/>
    </source>
</evidence>
<comment type="caution">
    <text evidence="6">The sequence shown here is derived from an EMBL/GenBank/DDBJ whole genome shotgun (WGS) entry which is preliminary data.</text>
</comment>
<dbReference type="GO" id="GO:0009055">
    <property type="term" value="F:electron transfer activity"/>
    <property type="evidence" value="ECO:0007669"/>
    <property type="project" value="InterPro"/>
</dbReference>
<name>A0A0F9Q103_9ZZZZ</name>